<evidence type="ECO:0000313" key="2">
    <source>
        <dbReference type="Proteomes" id="UP000032452"/>
    </source>
</evidence>
<dbReference type="Proteomes" id="UP000032452">
    <property type="component" value="Unassembled WGS sequence"/>
</dbReference>
<protein>
    <submittedName>
        <fullName evidence="1">Uncharacterized protein</fullName>
    </submittedName>
</protein>
<accession>A0A0D8ZMD8</accession>
<dbReference type="PATRIC" id="fig|1618023.3.peg.2589"/>
<name>A0A0D8ZMD8_9CYAN</name>
<reference evidence="1 2" key="1">
    <citation type="submission" date="2015-02" db="EMBL/GenBank/DDBJ databases">
        <title>Draft genome of a novel marine cyanobacterium (Chroococcales) isolated from South Atlantic Ocean.</title>
        <authorList>
            <person name="Rigonato J."/>
            <person name="Alvarenga D.O."/>
            <person name="Branco L.H."/>
            <person name="Varani A.M."/>
            <person name="Brandini F.P."/>
            <person name="Fiore M.F."/>
        </authorList>
    </citation>
    <scope>NUCLEOTIDE SEQUENCE [LARGE SCALE GENOMIC DNA]</scope>
    <source>
        <strain evidence="1 2">CENA595</strain>
    </source>
</reference>
<organism evidence="1 2">
    <name type="scientific">Aliterella atlantica CENA595</name>
    <dbReference type="NCBI Taxonomy" id="1618023"/>
    <lineage>
        <taxon>Bacteria</taxon>
        <taxon>Bacillati</taxon>
        <taxon>Cyanobacteriota</taxon>
        <taxon>Cyanophyceae</taxon>
        <taxon>Chroococcidiopsidales</taxon>
        <taxon>Aliterellaceae</taxon>
        <taxon>Aliterella</taxon>
    </lineage>
</organism>
<comment type="caution">
    <text evidence="1">The sequence shown here is derived from an EMBL/GenBank/DDBJ whole genome shotgun (WGS) entry which is preliminary data.</text>
</comment>
<gene>
    <name evidence="1" type="ORF">UH38_21425</name>
</gene>
<dbReference type="OrthoDB" id="464679at2"/>
<keyword evidence="2" id="KW-1185">Reference proteome</keyword>
<dbReference type="EMBL" id="JYON01000032">
    <property type="protein sequence ID" value="KJH69905.1"/>
    <property type="molecule type" value="Genomic_DNA"/>
</dbReference>
<dbReference type="STRING" id="1618023.UH38_21425"/>
<dbReference type="AlphaFoldDB" id="A0A0D8ZMD8"/>
<evidence type="ECO:0000313" key="1">
    <source>
        <dbReference type="EMBL" id="KJH69905.1"/>
    </source>
</evidence>
<proteinExistence type="predicted"/>
<sequence>MTQVTQEDIARFQEQLGDYPDAIAALREIEDCEGNLEDAAVVLAIRVGQQPDIANAEWLDSLAKKCRAAICAEEFRSSLFANNFAPVVGHLAATKLCPALLVTPVLMYVIQQGIDSFCEPLDTVSEHLSL</sequence>
<dbReference type="RefSeq" id="WP_045056734.1">
    <property type="nucleotide sequence ID" value="NZ_CAWMDP010000029.1"/>
</dbReference>